<reference evidence="1 2" key="1">
    <citation type="submission" date="2021-06" db="EMBL/GenBank/DDBJ databases">
        <authorList>
            <person name="Palmer J.M."/>
        </authorList>
    </citation>
    <scope>NUCLEOTIDE SEQUENCE [LARGE SCALE GENOMIC DNA]</scope>
    <source>
        <strain evidence="2">if_2019</strain>
        <tissue evidence="1">Muscle</tissue>
    </source>
</reference>
<gene>
    <name evidence="1" type="ORF">ILYODFUR_026783</name>
</gene>
<dbReference type="EMBL" id="JAHRIQ010026604">
    <property type="protein sequence ID" value="MEQ2230199.1"/>
    <property type="molecule type" value="Genomic_DNA"/>
</dbReference>
<accession>A0ABV0TBK1</accession>
<evidence type="ECO:0000313" key="2">
    <source>
        <dbReference type="Proteomes" id="UP001482620"/>
    </source>
</evidence>
<keyword evidence="2" id="KW-1185">Reference proteome</keyword>
<name>A0ABV0TBK1_9TELE</name>
<evidence type="ECO:0000313" key="1">
    <source>
        <dbReference type="EMBL" id="MEQ2230199.1"/>
    </source>
</evidence>
<organism evidence="1 2">
    <name type="scientific">Ilyodon furcidens</name>
    <name type="common">goldbreast splitfin</name>
    <dbReference type="NCBI Taxonomy" id="33524"/>
    <lineage>
        <taxon>Eukaryota</taxon>
        <taxon>Metazoa</taxon>
        <taxon>Chordata</taxon>
        <taxon>Craniata</taxon>
        <taxon>Vertebrata</taxon>
        <taxon>Euteleostomi</taxon>
        <taxon>Actinopterygii</taxon>
        <taxon>Neopterygii</taxon>
        <taxon>Teleostei</taxon>
        <taxon>Neoteleostei</taxon>
        <taxon>Acanthomorphata</taxon>
        <taxon>Ovalentaria</taxon>
        <taxon>Atherinomorphae</taxon>
        <taxon>Cyprinodontiformes</taxon>
        <taxon>Goodeidae</taxon>
        <taxon>Ilyodon</taxon>
    </lineage>
</organism>
<sequence length="121" mass="12715">MASSLVGGGEADAYFQQSTGVRRGTPWTGRQSIAGLAGTLFHTPKGNEERPVNLTGMSLDCGRKLEYPVRTQDPVTDLAATVPPCSPREGGVPSQKDMLEGCIAGTAKGRSIFSAKPLVRP</sequence>
<dbReference type="Proteomes" id="UP001482620">
    <property type="component" value="Unassembled WGS sequence"/>
</dbReference>
<comment type="caution">
    <text evidence="1">The sequence shown here is derived from an EMBL/GenBank/DDBJ whole genome shotgun (WGS) entry which is preliminary data.</text>
</comment>
<proteinExistence type="predicted"/>
<protein>
    <submittedName>
        <fullName evidence="1">Uncharacterized protein</fullName>
    </submittedName>
</protein>